<evidence type="ECO:0000256" key="2">
    <source>
        <dbReference type="ARBA" id="ARBA00023004"/>
    </source>
</evidence>
<dbReference type="SUPFAM" id="SSF117281">
    <property type="entry name" value="Kelch motif"/>
    <property type="match status" value="1"/>
</dbReference>
<dbReference type="EMBL" id="KV750692">
    <property type="protein sequence ID" value="OCL03740.1"/>
    <property type="molecule type" value="Genomic_DNA"/>
</dbReference>
<dbReference type="AlphaFoldDB" id="A0A8E2JND1"/>
<evidence type="ECO:0000313" key="4">
    <source>
        <dbReference type="Proteomes" id="UP000250140"/>
    </source>
</evidence>
<keyword evidence="4" id="KW-1185">Reference proteome</keyword>
<name>A0A8E2JND1_9PEZI</name>
<gene>
    <name evidence="3" type="ORF">AOQ84DRAFT_433788</name>
</gene>
<dbReference type="OrthoDB" id="10250130at2759"/>
<accession>A0A8E2JND1</accession>
<reference evidence="3 4" key="1">
    <citation type="journal article" date="2016" name="Nat. Commun.">
        <title>Ectomycorrhizal ecology is imprinted in the genome of the dominant symbiotic fungus Cenococcum geophilum.</title>
        <authorList>
            <consortium name="DOE Joint Genome Institute"/>
            <person name="Peter M."/>
            <person name="Kohler A."/>
            <person name="Ohm R.A."/>
            <person name="Kuo A."/>
            <person name="Krutzmann J."/>
            <person name="Morin E."/>
            <person name="Arend M."/>
            <person name="Barry K.W."/>
            <person name="Binder M."/>
            <person name="Choi C."/>
            <person name="Clum A."/>
            <person name="Copeland A."/>
            <person name="Grisel N."/>
            <person name="Haridas S."/>
            <person name="Kipfer T."/>
            <person name="LaButti K."/>
            <person name="Lindquist E."/>
            <person name="Lipzen A."/>
            <person name="Maire R."/>
            <person name="Meier B."/>
            <person name="Mihaltcheva S."/>
            <person name="Molinier V."/>
            <person name="Murat C."/>
            <person name="Poggeler S."/>
            <person name="Quandt C.A."/>
            <person name="Sperisen C."/>
            <person name="Tritt A."/>
            <person name="Tisserant E."/>
            <person name="Crous P.W."/>
            <person name="Henrissat B."/>
            <person name="Nehls U."/>
            <person name="Egli S."/>
            <person name="Spatafora J.W."/>
            <person name="Grigoriev I.V."/>
            <person name="Martin F.M."/>
        </authorList>
    </citation>
    <scope>NUCLEOTIDE SEQUENCE [LARGE SCALE GENOMIC DNA]</scope>
    <source>
        <strain evidence="3 4">CBS 207.34</strain>
    </source>
</reference>
<proteinExistence type="predicted"/>
<dbReference type="Gene3D" id="2.120.10.80">
    <property type="entry name" value="Kelch-type beta propeller"/>
    <property type="match status" value="1"/>
</dbReference>
<dbReference type="PANTHER" id="PTHR47435:SF4">
    <property type="entry name" value="KELCH REPEAT PROTEIN (AFU_ORTHOLOGUE AFUA_5G12780)"/>
    <property type="match status" value="1"/>
</dbReference>
<dbReference type="Proteomes" id="UP000250140">
    <property type="component" value="Unassembled WGS sequence"/>
</dbReference>
<keyword evidence="2" id="KW-0408">Iron</keyword>
<protein>
    <recommendedName>
        <fullName evidence="5">Galactose oxidase</fullName>
    </recommendedName>
</protein>
<sequence>MEPAIAGAIYTAESLLEGAVAFAKGITHPTLPLRASFSHITSTPLPRTGHTLSVVKGRAYIFGGESSPGTLADNDMHIVILPVWVFDTVANAWSHLDPAPGAPYPAHRALHAAASAELPPPKETVYKERAPQQPADPATVVPEPPESHSWGTLFVCGGRAVEGGELLKDGLAFDVRSRAWSNIPTPPGPPRVGASMAVVGNRLYRFGGHDGEMYVWGGIEWLDASGVWQHAESGTTALQSGWAWEEVTYQEGEGPQARSGAGLVGVTTGQGRQYLLAIGGEGKAPLSLEVSGKDVAADEGSACLDDIWAFQLPPESMTGASVKDAARNVIKLDVKQAKWAEVQYHYLDASGEEEKEIPGEPRMKAMGLRKGFAAANGTEVDGASVVVWGGVDEKGRVLNDGWLITVDR</sequence>
<keyword evidence="1" id="KW-0677">Repeat</keyword>
<dbReference type="PANTHER" id="PTHR47435">
    <property type="entry name" value="KELCH REPEAT PROTEIN (AFU_ORTHOLOGUE AFUA_5G12780)"/>
    <property type="match status" value="1"/>
</dbReference>
<evidence type="ECO:0008006" key="5">
    <source>
        <dbReference type="Google" id="ProtNLM"/>
    </source>
</evidence>
<evidence type="ECO:0000256" key="1">
    <source>
        <dbReference type="ARBA" id="ARBA00022737"/>
    </source>
</evidence>
<dbReference type="InterPro" id="IPR015915">
    <property type="entry name" value="Kelch-typ_b-propeller"/>
</dbReference>
<organism evidence="3 4">
    <name type="scientific">Glonium stellatum</name>
    <dbReference type="NCBI Taxonomy" id="574774"/>
    <lineage>
        <taxon>Eukaryota</taxon>
        <taxon>Fungi</taxon>
        <taxon>Dikarya</taxon>
        <taxon>Ascomycota</taxon>
        <taxon>Pezizomycotina</taxon>
        <taxon>Dothideomycetes</taxon>
        <taxon>Pleosporomycetidae</taxon>
        <taxon>Gloniales</taxon>
        <taxon>Gloniaceae</taxon>
        <taxon>Glonium</taxon>
    </lineage>
</organism>
<dbReference type="GO" id="GO:0019760">
    <property type="term" value="P:glucosinolate metabolic process"/>
    <property type="evidence" value="ECO:0007669"/>
    <property type="project" value="UniProtKB-ARBA"/>
</dbReference>
<evidence type="ECO:0000313" key="3">
    <source>
        <dbReference type="EMBL" id="OCL03740.1"/>
    </source>
</evidence>